<dbReference type="RefSeq" id="WP_244677185.1">
    <property type="nucleotide sequence ID" value="NZ_CP095046.1"/>
</dbReference>
<accession>A0A8T9Q8F1</accession>
<dbReference type="Proteomes" id="UP000831796">
    <property type="component" value="Chromosome"/>
</dbReference>
<evidence type="ECO:0008006" key="3">
    <source>
        <dbReference type="Google" id="ProtNLM"/>
    </source>
</evidence>
<dbReference type="AlphaFoldDB" id="A0A8T9Q8F1"/>
<evidence type="ECO:0000313" key="2">
    <source>
        <dbReference type="Proteomes" id="UP000831796"/>
    </source>
</evidence>
<organism evidence="1 2">
    <name type="scientific">Hymenobacter cellulosilyticus</name>
    <dbReference type="NCBI Taxonomy" id="2932248"/>
    <lineage>
        <taxon>Bacteria</taxon>
        <taxon>Pseudomonadati</taxon>
        <taxon>Bacteroidota</taxon>
        <taxon>Cytophagia</taxon>
        <taxon>Cytophagales</taxon>
        <taxon>Hymenobacteraceae</taxon>
        <taxon>Hymenobacter</taxon>
    </lineage>
</organism>
<gene>
    <name evidence="1" type="ORF">MUN79_07965</name>
</gene>
<reference evidence="1" key="1">
    <citation type="submission" date="2022-04" db="EMBL/GenBank/DDBJ databases">
        <title>Hymenobacter sp. isolated from the air.</title>
        <authorList>
            <person name="Won M."/>
            <person name="Lee C.-M."/>
            <person name="Woen H.-Y."/>
            <person name="Kwon S.-W."/>
        </authorList>
    </citation>
    <scope>NUCLEOTIDE SEQUENCE</scope>
    <source>
        <strain evidence="1">5116S-3</strain>
    </source>
</reference>
<evidence type="ECO:0000313" key="1">
    <source>
        <dbReference type="EMBL" id="UOQ73837.1"/>
    </source>
</evidence>
<protein>
    <recommendedName>
        <fullName evidence="3">TonB-dependent receptor</fullName>
    </recommendedName>
</protein>
<proteinExistence type="predicted"/>
<sequence>MYEGLSGQPLTYVYGNSTDLNSDGNTGNDLIYIPRDVRDASEIKLVTTDTRTLAEVQNQLEAFINNDPYLRSHRGQYAERFAARLPWTHQVDLRVAQDFNFQAGGKKNTIQVTFDVINVGNLLNNDWGHQYSVQNNALELLRVESTGVNTQPTFSFPRSVATRTNPWDVTSLTSRWQGQLGVRYIFN</sequence>
<dbReference type="KEGG" id="hcu:MUN79_07965"/>
<keyword evidence="2" id="KW-1185">Reference proteome</keyword>
<dbReference type="EMBL" id="CP095046">
    <property type="protein sequence ID" value="UOQ73837.1"/>
    <property type="molecule type" value="Genomic_DNA"/>
</dbReference>
<name>A0A8T9Q8F1_9BACT</name>